<sequence>MGGGVAGGCSPVPDYGNLDEISVSEITLGDIDRGMGWPTGLVWCCVCACRITCQAPIKLPCTVPLIASQITYIVSTTSK</sequence>
<dbReference type="EMBL" id="PGOL01000316">
    <property type="protein sequence ID" value="PKI72715.1"/>
    <property type="molecule type" value="Genomic_DNA"/>
</dbReference>
<evidence type="ECO:0000313" key="1">
    <source>
        <dbReference type="EMBL" id="PKI72715.1"/>
    </source>
</evidence>
<dbReference type="AlphaFoldDB" id="A0A2I0KW67"/>
<name>A0A2I0KW67_PUNGR</name>
<accession>A0A2I0KW67</accession>
<protein>
    <submittedName>
        <fullName evidence="1">Uncharacterized protein</fullName>
    </submittedName>
</protein>
<gene>
    <name evidence="1" type="ORF">CRG98_006894</name>
</gene>
<proteinExistence type="predicted"/>
<organism evidence="1 2">
    <name type="scientific">Punica granatum</name>
    <name type="common">Pomegranate</name>
    <dbReference type="NCBI Taxonomy" id="22663"/>
    <lineage>
        <taxon>Eukaryota</taxon>
        <taxon>Viridiplantae</taxon>
        <taxon>Streptophyta</taxon>
        <taxon>Embryophyta</taxon>
        <taxon>Tracheophyta</taxon>
        <taxon>Spermatophyta</taxon>
        <taxon>Magnoliopsida</taxon>
        <taxon>eudicotyledons</taxon>
        <taxon>Gunneridae</taxon>
        <taxon>Pentapetalae</taxon>
        <taxon>rosids</taxon>
        <taxon>malvids</taxon>
        <taxon>Myrtales</taxon>
        <taxon>Lythraceae</taxon>
        <taxon>Punica</taxon>
    </lineage>
</organism>
<reference evidence="1 2" key="1">
    <citation type="submission" date="2017-11" db="EMBL/GenBank/DDBJ databases">
        <title>De-novo sequencing of pomegranate (Punica granatum L.) genome.</title>
        <authorList>
            <person name="Akparov Z."/>
            <person name="Amiraslanov A."/>
            <person name="Hajiyeva S."/>
            <person name="Abbasov M."/>
            <person name="Kaur K."/>
            <person name="Hamwieh A."/>
            <person name="Solovyev V."/>
            <person name="Salamov A."/>
            <person name="Braich B."/>
            <person name="Kosarev P."/>
            <person name="Mahmoud A."/>
            <person name="Hajiyev E."/>
            <person name="Babayeva S."/>
            <person name="Izzatullayeva V."/>
            <person name="Mammadov A."/>
            <person name="Mammadov A."/>
            <person name="Sharifova S."/>
            <person name="Ojaghi J."/>
            <person name="Eynullazada K."/>
            <person name="Bayramov B."/>
            <person name="Abdulazimova A."/>
            <person name="Shahmuradov I."/>
        </authorList>
    </citation>
    <scope>NUCLEOTIDE SEQUENCE [LARGE SCALE GENOMIC DNA]</scope>
    <source>
        <strain evidence="2">cv. AG2017</strain>
        <tissue evidence="1">Leaf</tissue>
    </source>
</reference>
<evidence type="ECO:0000313" key="2">
    <source>
        <dbReference type="Proteomes" id="UP000233551"/>
    </source>
</evidence>
<keyword evidence="2" id="KW-1185">Reference proteome</keyword>
<comment type="caution">
    <text evidence="1">The sequence shown here is derived from an EMBL/GenBank/DDBJ whole genome shotgun (WGS) entry which is preliminary data.</text>
</comment>
<dbReference type="Proteomes" id="UP000233551">
    <property type="component" value="Unassembled WGS sequence"/>
</dbReference>